<organism evidence="1 2">
    <name type="scientific">Anaerobiospirillum thomasii</name>
    <dbReference type="NCBI Taxonomy" id="179995"/>
    <lineage>
        <taxon>Bacteria</taxon>
        <taxon>Pseudomonadati</taxon>
        <taxon>Pseudomonadota</taxon>
        <taxon>Gammaproteobacteria</taxon>
        <taxon>Aeromonadales</taxon>
        <taxon>Succinivibrionaceae</taxon>
        <taxon>Anaerobiospirillum</taxon>
    </lineage>
</organism>
<dbReference type="RefSeq" id="WP_113743284.1">
    <property type="nucleotide sequence ID" value="NZ_UAPU01000007.1"/>
</dbReference>
<dbReference type="InterPro" id="IPR021284">
    <property type="entry name" value="DUF2750"/>
</dbReference>
<evidence type="ECO:0000313" key="2">
    <source>
        <dbReference type="Proteomes" id="UP000250086"/>
    </source>
</evidence>
<dbReference type="Proteomes" id="UP000250086">
    <property type="component" value="Unassembled WGS sequence"/>
</dbReference>
<dbReference type="AlphaFoldDB" id="A0A2X0X0R7"/>
<dbReference type="OrthoDB" id="2936081at2"/>
<sequence length="130" mass="14630">MFEITDKEFEAVSALNAEYRESFFLQKLKEHEIVVFICQGDDLFLLGDDSEDEDGVKSTVMPVFCHPRFAQALIDSFDDKKEDLKVVSLSVKDFKDNLSAPLQAESILLGIMPVGQSDFTVLEPDFSKGE</sequence>
<keyword evidence="2" id="KW-1185">Reference proteome</keyword>
<protein>
    <submittedName>
        <fullName evidence="1">Protein of uncharacterized function (DUF2750)</fullName>
    </submittedName>
</protein>
<accession>A0A2X0X0R7</accession>
<name>A0A2X0X0R7_9GAMM</name>
<dbReference type="Pfam" id="PF11042">
    <property type="entry name" value="DUF2750"/>
    <property type="match status" value="1"/>
</dbReference>
<gene>
    <name evidence="1" type="ORF">NCTC13093_00459</name>
</gene>
<reference evidence="1 2" key="1">
    <citation type="submission" date="2018-06" db="EMBL/GenBank/DDBJ databases">
        <authorList>
            <consortium name="Pathogen Informatics"/>
            <person name="Doyle S."/>
        </authorList>
    </citation>
    <scope>NUCLEOTIDE SEQUENCE [LARGE SCALE GENOMIC DNA]</scope>
    <source>
        <strain evidence="1 2">NCTC13093</strain>
    </source>
</reference>
<proteinExistence type="predicted"/>
<dbReference type="EMBL" id="UAPV01000001">
    <property type="protein sequence ID" value="SPT69096.1"/>
    <property type="molecule type" value="Genomic_DNA"/>
</dbReference>
<evidence type="ECO:0000313" key="1">
    <source>
        <dbReference type="EMBL" id="SPT69096.1"/>
    </source>
</evidence>